<gene>
    <name evidence="2" type="ORF">FJT64_007732</name>
</gene>
<proteinExistence type="predicted"/>
<feature type="compositionally biased region" description="Polar residues" evidence="1">
    <location>
        <begin position="278"/>
        <end position="295"/>
    </location>
</feature>
<feature type="compositionally biased region" description="Polar residues" evidence="1">
    <location>
        <begin position="62"/>
        <end position="71"/>
    </location>
</feature>
<dbReference type="OrthoDB" id="6382590at2759"/>
<name>A0A6A4VJC6_AMPAM</name>
<reference evidence="2 3" key="1">
    <citation type="submission" date="2019-07" db="EMBL/GenBank/DDBJ databases">
        <title>Draft genome assembly of a fouling barnacle, Amphibalanus amphitrite (Darwin, 1854): The first reference genome for Thecostraca.</title>
        <authorList>
            <person name="Kim W."/>
        </authorList>
    </citation>
    <scope>NUCLEOTIDE SEQUENCE [LARGE SCALE GENOMIC DNA]</scope>
    <source>
        <strain evidence="2">SNU_AA5</strain>
        <tissue evidence="2">Soma without cirri and trophi</tissue>
    </source>
</reference>
<feature type="compositionally biased region" description="Low complexity" evidence="1">
    <location>
        <begin position="313"/>
        <end position="342"/>
    </location>
</feature>
<feature type="region of interest" description="Disordered" evidence="1">
    <location>
        <begin position="97"/>
        <end position="146"/>
    </location>
</feature>
<feature type="compositionally biased region" description="Low complexity" evidence="1">
    <location>
        <begin position="403"/>
        <end position="430"/>
    </location>
</feature>
<evidence type="ECO:0000313" key="2">
    <source>
        <dbReference type="EMBL" id="KAF0294606.1"/>
    </source>
</evidence>
<feature type="compositionally biased region" description="Polar residues" evidence="1">
    <location>
        <begin position="12"/>
        <end position="22"/>
    </location>
</feature>
<evidence type="ECO:0000256" key="1">
    <source>
        <dbReference type="SAM" id="MobiDB-lite"/>
    </source>
</evidence>
<evidence type="ECO:0000313" key="3">
    <source>
        <dbReference type="Proteomes" id="UP000440578"/>
    </source>
</evidence>
<feature type="region of interest" description="Disordered" evidence="1">
    <location>
        <begin position="400"/>
        <end position="443"/>
    </location>
</feature>
<sequence>MQTGVSDGGFVSGQTFTSTDGSSGLDVRAQGQLLTSVSDQSQLLTSVNDQGQQEEQYDYSAPASQFQEGQQQTSVEIYDFELNWPKLGAKVASAPVPSLSSSLRTPPLPRPPSPSSALPPRLADSPRSPSRSPGRSTITMSLDVGDILKRTKSPSADLSRSSVLRFTTRVRSTILPHVSSRLAAALTSRHSSAMASLRAASSTEVGTPSSGGATGVSRWRTVLRASVRLTAADGSAIRPTETVRLHLRPPVPLEKFRVRNEITSFTGEVTDAGVTTDGEISSPGSEDVSSSNDITASDYEAFSTGGDDDGTFVDDNTAPGVLVESTSPAEEAAAVSTSSVDSAEVAIQVTDSGVSETTSEVADAPAVGSAASAVGSFVDGTTEEALVEVVEDPVVTEQAPLLGEEGTTSEAAPAAGEAQEQQEVQPQPSEYLPPPTDAPAPDFDVRAILQQVFQVPPD</sequence>
<organism evidence="2 3">
    <name type="scientific">Amphibalanus amphitrite</name>
    <name type="common">Striped barnacle</name>
    <name type="synonym">Balanus amphitrite</name>
    <dbReference type="NCBI Taxonomy" id="1232801"/>
    <lineage>
        <taxon>Eukaryota</taxon>
        <taxon>Metazoa</taxon>
        <taxon>Ecdysozoa</taxon>
        <taxon>Arthropoda</taxon>
        <taxon>Crustacea</taxon>
        <taxon>Multicrustacea</taxon>
        <taxon>Cirripedia</taxon>
        <taxon>Thoracica</taxon>
        <taxon>Thoracicalcarea</taxon>
        <taxon>Balanomorpha</taxon>
        <taxon>Balanoidea</taxon>
        <taxon>Balanidae</taxon>
        <taxon>Amphibalaninae</taxon>
        <taxon>Amphibalanus</taxon>
    </lineage>
</organism>
<feature type="compositionally biased region" description="Low complexity" evidence="1">
    <location>
        <begin position="115"/>
        <end position="136"/>
    </location>
</feature>
<dbReference type="AlphaFoldDB" id="A0A6A4VJC6"/>
<feature type="compositionally biased region" description="Gly residues" evidence="1">
    <location>
        <begin position="1"/>
        <end position="11"/>
    </location>
</feature>
<protein>
    <submittedName>
        <fullName evidence="2">Uncharacterized protein</fullName>
    </submittedName>
</protein>
<keyword evidence="3" id="KW-1185">Reference proteome</keyword>
<dbReference type="EMBL" id="VIIS01001674">
    <property type="protein sequence ID" value="KAF0294606.1"/>
    <property type="molecule type" value="Genomic_DNA"/>
</dbReference>
<feature type="compositionally biased region" description="Polar residues" evidence="1">
    <location>
        <begin position="37"/>
        <end position="54"/>
    </location>
</feature>
<feature type="region of interest" description="Disordered" evidence="1">
    <location>
        <begin position="272"/>
        <end position="342"/>
    </location>
</feature>
<accession>A0A6A4VJC6</accession>
<comment type="caution">
    <text evidence="2">The sequence shown here is derived from an EMBL/GenBank/DDBJ whole genome shotgun (WGS) entry which is preliminary data.</text>
</comment>
<dbReference type="Proteomes" id="UP000440578">
    <property type="component" value="Unassembled WGS sequence"/>
</dbReference>
<feature type="region of interest" description="Disordered" evidence="1">
    <location>
        <begin position="1"/>
        <end position="25"/>
    </location>
</feature>
<feature type="region of interest" description="Disordered" evidence="1">
    <location>
        <begin position="37"/>
        <end position="71"/>
    </location>
</feature>